<proteinExistence type="predicted"/>
<name>A0A0A2WLN2_9GAMM</name>
<evidence type="ECO:0000313" key="2">
    <source>
        <dbReference type="Proteomes" id="UP000030518"/>
    </source>
</evidence>
<sequence>MEHTGVALHSVGTPESICDVGPVRGPGLCAGPVARPVADSVAQSAQMSCCKTTSR</sequence>
<reference evidence="1 2" key="1">
    <citation type="submission" date="2014-09" db="EMBL/GenBank/DDBJ databases">
        <title>Genome sequences of Lysobacter dokdonensis DS-58.</title>
        <authorList>
            <person name="Kim J.F."/>
            <person name="Kwak M.-J."/>
        </authorList>
    </citation>
    <scope>NUCLEOTIDE SEQUENCE [LARGE SCALE GENOMIC DNA]</scope>
    <source>
        <strain evidence="1 2">DS-58</strain>
    </source>
</reference>
<organism evidence="1 2">
    <name type="scientific">Lysobacter dokdonensis DS-58</name>
    <dbReference type="NCBI Taxonomy" id="1300345"/>
    <lineage>
        <taxon>Bacteria</taxon>
        <taxon>Pseudomonadati</taxon>
        <taxon>Pseudomonadota</taxon>
        <taxon>Gammaproteobacteria</taxon>
        <taxon>Lysobacterales</taxon>
        <taxon>Lysobacteraceae</taxon>
        <taxon>Noviluteimonas</taxon>
    </lineage>
</organism>
<comment type="caution">
    <text evidence="1">The sequence shown here is derived from an EMBL/GenBank/DDBJ whole genome shotgun (WGS) entry which is preliminary data.</text>
</comment>
<gene>
    <name evidence="1" type="ORF">LF41_2570</name>
</gene>
<keyword evidence="2" id="KW-1185">Reference proteome</keyword>
<dbReference type="PATRIC" id="fig|1300345.3.peg.1136"/>
<accession>A0A0A2WLN2</accession>
<dbReference type="STRING" id="1300345.LF41_2570"/>
<dbReference type="AlphaFoldDB" id="A0A0A2WLN2"/>
<dbReference type="Proteomes" id="UP000030518">
    <property type="component" value="Unassembled WGS sequence"/>
</dbReference>
<protein>
    <submittedName>
        <fullName evidence="1">Uncharacterized protein</fullName>
    </submittedName>
</protein>
<evidence type="ECO:0000313" key="1">
    <source>
        <dbReference type="EMBL" id="KGQ19632.1"/>
    </source>
</evidence>
<dbReference type="EMBL" id="JRKJ01000006">
    <property type="protein sequence ID" value="KGQ19632.1"/>
    <property type="molecule type" value="Genomic_DNA"/>
</dbReference>